<dbReference type="GO" id="GO:0070971">
    <property type="term" value="C:endoplasmic reticulum exit site"/>
    <property type="evidence" value="ECO:0007669"/>
    <property type="project" value="TreeGrafter"/>
</dbReference>
<dbReference type="InterPro" id="IPR006896">
    <property type="entry name" value="Sec23/24_trunk_dom"/>
</dbReference>
<dbReference type="Gene3D" id="2.30.30.380">
    <property type="entry name" value="Zn-finger domain of Sec23/24"/>
    <property type="match status" value="1"/>
</dbReference>
<dbReference type="STRING" id="1077348.A0A2G8RQ37"/>
<dbReference type="InterPro" id="IPR050550">
    <property type="entry name" value="SEC23_SEC24_subfamily"/>
</dbReference>
<reference evidence="5 6" key="1">
    <citation type="journal article" date="2015" name="Sci. Rep.">
        <title>Chromosome-level genome map provides insights into diverse defense mechanisms in the medicinal fungus Ganoderma sinense.</title>
        <authorList>
            <person name="Zhu Y."/>
            <person name="Xu J."/>
            <person name="Sun C."/>
            <person name="Zhou S."/>
            <person name="Xu H."/>
            <person name="Nelson D.R."/>
            <person name="Qian J."/>
            <person name="Song J."/>
            <person name="Luo H."/>
            <person name="Xiang L."/>
            <person name="Li Y."/>
            <person name="Xu Z."/>
            <person name="Ji A."/>
            <person name="Wang L."/>
            <person name="Lu S."/>
            <person name="Hayward A."/>
            <person name="Sun W."/>
            <person name="Li X."/>
            <person name="Schwartz D.C."/>
            <person name="Wang Y."/>
            <person name="Chen S."/>
        </authorList>
    </citation>
    <scope>NUCLEOTIDE SEQUENCE [LARGE SCALE GENOMIC DNA]</scope>
    <source>
        <strain evidence="5 6">ZZ0214-1</strain>
    </source>
</reference>
<sequence length="850" mass="94403">MYAHSTRSHIPQPPHSAGTPYKGLRAAIDPNQIPSPIDTIEADQERWDDQTYMTLPGKHPPLSTTDFVAMDQGNTSPRYIRMSTWNVPSNSRLASDCEIPIAAIIQPFADQDPREEPVPLVDTGEIGPARCERCRGAIYAATKQKVCHVSFVFLVCYNLLIPRVRVRAVMPEYFCNLDANMLRLDYLQRPELNKGTVDFAVPEEYWAPHPPPSIRPLYHSMLPEPTTSRRIPVPMDYVFAFDVSQEAVHTGFLQTACNVLIELLYGRDDTIPPCFPPSSRIAILAFDRTLQFYNLSTDVDGQPPMLVVPDVDDVFLPATSGLFVNPAEHRDAITNLLTALPARHKQSYETEAALGSALSAGLAALAGRGGQVVVFAATLPTIGVGFLQPLVDEAVMYGTEKERTLFEPREETWKDLGEQCATEGIGVSMFLGMSRSIDIASIGLVSSLSGGEMYFLPKFDPGRSGAVLASQFRRLISRTTVYSCSMRVRTSVGLRIAAQYGNFYEGAASDMEFGTVDADKAICVTFEHASRLDDRQYTFIQSAILYTAVTGERRVRVHNLALRVVSLAGNVFQLADMDAAVSYMVREAVSKLPSMRLTQIHEALTERCALILYAYRKFCAAAAAPTQLILPEAFRALPLYILAMMKVKPLKGRNVAADVRNYHAHKLSALGARSVMHHLYPRMLALHDLDDTTALPDENGRIQLPSLMRDSHLFMESHGVYLIDNEDMMMLWIGSSASPQVLKDLLDVDDMLNIEPRLTHLPHLPTRLSTQVRNVLAQRLARRGYAPRFIVTRQNMDGSEIEFSDMLVEDQNNAAMSYLDYLCLVHKQIHTALTTGASIASGGGFRSMPW</sequence>
<accession>A0A2G8RQ37</accession>
<dbReference type="InterPro" id="IPR012990">
    <property type="entry name" value="Beta-sandwich_Sec23_24"/>
</dbReference>
<dbReference type="SUPFAM" id="SSF82754">
    <property type="entry name" value="C-terminal, gelsolin-like domain of Sec23/24"/>
    <property type="match status" value="1"/>
</dbReference>
<dbReference type="AlphaFoldDB" id="A0A2G8RQ37"/>
<dbReference type="Proteomes" id="UP000230002">
    <property type="component" value="Unassembled WGS sequence"/>
</dbReference>
<keyword evidence="6" id="KW-1185">Reference proteome</keyword>
<dbReference type="PANTHER" id="PTHR13803">
    <property type="entry name" value="SEC24-RELATED PROTEIN"/>
    <property type="match status" value="1"/>
</dbReference>
<evidence type="ECO:0000313" key="6">
    <source>
        <dbReference type="Proteomes" id="UP000230002"/>
    </source>
</evidence>
<evidence type="ECO:0000259" key="3">
    <source>
        <dbReference type="Pfam" id="PF04815"/>
    </source>
</evidence>
<dbReference type="Gene3D" id="1.20.120.730">
    <property type="entry name" value="Sec23/Sec24 helical domain"/>
    <property type="match status" value="1"/>
</dbReference>
<protein>
    <submittedName>
        <fullName evidence="5">Uncharacterized protein</fullName>
    </submittedName>
</protein>
<dbReference type="SUPFAM" id="SSF82919">
    <property type="entry name" value="Zn-finger domain of Sec23/24"/>
    <property type="match status" value="1"/>
</dbReference>
<dbReference type="GO" id="GO:0090110">
    <property type="term" value="P:COPII-coated vesicle cargo loading"/>
    <property type="evidence" value="ECO:0007669"/>
    <property type="project" value="TreeGrafter"/>
</dbReference>
<dbReference type="Gene3D" id="3.40.50.410">
    <property type="entry name" value="von Willebrand factor, type A domain"/>
    <property type="match status" value="1"/>
</dbReference>
<feature type="domain" description="Sec23/Sec24 helical" evidence="3">
    <location>
        <begin position="576"/>
        <end position="676"/>
    </location>
</feature>
<dbReference type="InterPro" id="IPR036174">
    <property type="entry name" value="Znf_Sec23_Sec24_sf"/>
</dbReference>
<organism evidence="5 6">
    <name type="scientific">Ganoderma sinense ZZ0214-1</name>
    <dbReference type="NCBI Taxonomy" id="1077348"/>
    <lineage>
        <taxon>Eukaryota</taxon>
        <taxon>Fungi</taxon>
        <taxon>Dikarya</taxon>
        <taxon>Basidiomycota</taxon>
        <taxon>Agaricomycotina</taxon>
        <taxon>Agaricomycetes</taxon>
        <taxon>Polyporales</taxon>
        <taxon>Polyporaceae</taxon>
        <taxon>Ganoderma</taxon>
    </lineage>
</organism>
<dbReference type="InterPro" id="IPR036465">
    <property type="entry name" value="vWFA_dom_sf"/>
</dbReference>
<dbReference type="Pfam" id="PF08033">
    <property type="entry name" value="Sec23_BS"/>
    <property type="match status" value="1"/>
</dbReference>
<dbReference type="Gene3D" id="3.40.20.10">
    <property type="entry name" value="Severin"/>
    <property type="match status" value="1"/>
</dbReference>
<dbReference type="InterPro" id="IPR029006">
    <property type="entry name" value="ADF-H/Gelsolin-like_dom_sf"/>
</dbReference>
<feature type="domain" description="Sec23/Sec24 trunk" evidence="2">
    <location>
        <begin position="232"/>
        <end position="475"/>
    </location>
</feature>
<dbReference type="SUPFAM" id="SSF53300">
    <property type="entry name" value="vWA-like"/>
    <property type="match status" value="1"/>
</dbReference>
<feature type="region of interest" description="Disordered" evidence="1">
    <location>
        <begin position="1"/>
        <end position="34"/>
    </location>
</feature>
<dbReference type="EMBL" id="AYKW01000068">
    <property type="protein sequence ID" value="PIL23617.1"/>
    <property type="molecule type" value="Genomic_DNA"/>
</dbReference>
<feature type="domain" description="Sec23/Sec24 beta-sandwich" evidence="4">
    <location>
        <begin position="482"/>
        <end position="565"/>
    </location>
</feature>
<dbReference type="SUPFAM" id="SSF81811">
    <property type="entry name" value="Helical domain of Sec23/24"/>
    <property type="match status" value="1"/>
</dbReference>
<name>A0A2G8RQ37_9APHY</name>
<dbReference type="GO" id="GO:0030127">
    <property type="term" value="C:COPII vesicle coat"/>
    <property type="evidence" value="ECO:0007669"/>
    <property type="project" value="InterPro"/>
</dbReference>
<gene>
    <name evidence="5" type="ORF">GSI_14930</name>
</gene>
<dbReference type="OrthoDB" id="49016at2759"/>
<dbReference type="InterPro" id="IPR036175">
    <property type="entry name" value="Sec23/24_helical_dom_sf"/>
</dbReference>
<dbReference type="PANTHER" id="PTHR13803:SF4">
    <property type="entry name" value="SECRETORY 24CD, ISOFORM C"/>
    <property type="match status" value="1"/>
</dbReference>
<dbReference type="GO" id="GO:0006886">
    <property type="term" value="P:intracellular protein transport"/>
    <property type="evidence" value="ECO:0007669"/>
    <property type="project" value="InterPro"/>
</dbReference>
<evidence type="ECO:0000259" key="2">
    <source>
        <dbReference type="Pfam" id="PF04811"/>
    </source>
</evidence>
<dbReference type="InterPro" id="IPR006900">
    <property type="entry name" value="Sec23/24_helical_dom"/>
</dbReference>
<dbReference type="InterPro" id="IPR036180">
    <property type="entry name" value="Gelsolin-like_dom_sf"/>
</dbReference>
<dbReference type="GO" id="GO:0000149">
    <property type="term" value="F:SNARE binding"/>
    <property type="evidence" value="ECO:0007669"/>
    <property type="project" value="TreeGrafter"/>
</dbReference>
<dbReference type="Pfam" id="PF04811">
    <property type="entry name" value="Sec23_trunk"/>
    <property type="match status" value="1"/>
</dbReference>
<dbReference type="Pfam" id="PF04815">
    <property type="entry name" value="Sec23_helical"/>
    <property type="match status" value="1"/>
</dbReference>
<comment type="caution">
    <text evidence="5">The sequence shown here is derived from an EMBL/GenBank/DDBJ whole genome shotgun (WGS) entry which is preliminary data.</text>
</comment>
<dbReference type="SUPFAM" id="SSF81995">
    <property type="entry name" value="beta-sandwich domain of Sec23/24"/>
    <property type="match status" value="1"/>
</dbReference>
<evidence type="ECO:0000256" key="1">
    <source>
        <dbReference type="SAM" id="MobiDB-lite"/>
    </source>
</evidence>
<evidence type="ECO:0000259" key="4">
    <source>
        <dbReference type="Pfam" id="PF08033"/>
    </source>
</evidence>
<dbReference type="Gene3D" id="2.60.40.1670">
    <property type="entry name" value="beta-sandwich domain of Sec23/24"/>
    <property type="match status" value="1"/>
</dbReference>
<dbReference type="GO" id="GO:0008270">
    <property type="term" value="F:zinc ion binding"/>
    <property type="evidence" value="ECO:0007669"/>
    <property type="project" value="InterPro"/>
</dbReference>
<evidence type="ECO:0000313" key="5">
    <source>
        <dbReference type="EMBL" id="PIL23617.1"/>
    </source>
</evidence>
<proteinExistence type="predicted"/>